<organism evidence="1 2">
    <name type="scientific">Streptomyces fulvorobeus</name>
    <dbReference type="NCBI Taxonomy" id="284028"/>
    <lineage>
        <taxon>Bacteria</taxon>
        <taxon>Bacillati</taxon>
        <taxon>Actinomycetota</taxon>
        <taxon>Actinomycetes</taxon>
        <taxon>Kitasatosporales</taxon>
        <taxon>Streptomycetaceae</taxon>
        <taxon>Streptomyces</taxon>
    </lineage>
</organism>
<dbReference type="Proteomes" id="UP000498980">
    <property type="component" value="Unassembled WGS sequence"/>
</dbReference>
<dbReference type="EMBL" id="BLWC01000001">
    <property type="protein sequence ID" value="GFN00776.1"/>
    <property type="molecule type" value="Genomic_DNA"/>
</dbReference>
<evidence type="ECO:0000313" key="2">
    <source>
        <dbReference type="Proteomes" id="UP000498980"/>
    </source>
</evidence>
<reference evidence="1 2" key="1">
    <citation type="submission" date="2020-05" db="EMBL/GenBank/DDBJ databases">
        <title>Whole genome shotgun sequence of Streptomyces fulvorobeus NBRC 15897.</title>
        <authorList>
            <person name="Komaki H."/>
            <person name="Tamura T."/>
        </authorList>
    </citation>
    <scope>NUCLEOTIDE SEQUENCE [LARGE SCALE GENOMIC DNA]</scope>
    <source>
        <strain evidence="1 2">NBRC 15897</strain>
    </source>
</reference>
<protein>
    <submittedName>
        <fullName evidence="1">Uncharacterized protein</fullName>
    </submittedName>
</protein>
<evidence type="ECO:0000313" key="1">
    <source>
        <dbReference type="EMBL" id="GFN00776.1"/>
    </source>
</evidence>
<proteinExistence type="predicted"/>
<keyword evidence="2" id="KW-1185">Reference proteome</keyword>
<accession>A0A7J0CE85</accession>
<comment type="caution">
    <text evidence="1">The sequence shown here is derived from an EMBL/GenBank/DDBJ whole genome shotgun (WGS) entry which is preliminary data.</text>
</comment>
<gene>
    <name evidence="1" type="ORF">Sfulv_55860</name>
</gene>
<dbReference type="AlphaFoldDB" id="A0A7J0CE85"/>
<sequence length="126" mass="13928">MEPRQGLMEGPAGEEIMTHNQFGTQEVPAGFALPKAAVKLLNTAALARWSTGWQWSADNSDNPFVTIHVADPETREYFKYTWHSRGTGALRLFSKIRQAQAGAPWVDAPSVKAAEFRVREVAAKNS</sequence>
<name>A0A7J0CE85_9ACTN</name>